<feature type="region of interest" description="Disordered" evidence="1">
    <location>
        <begin position="61"/>
        <end position="86"/>
    </location>
</feature>
<dbReference type="AlphaFoldDB" id="A0A7L4YHJ6"/>
<keyword evidence="2" id="KW-1133">Transmembrane helix</keyword>
<protein>
    <submittedName>
        <fullName evidence="3">Uncharacterized protein</fullName>
    </submittedName>
</protein>
<dbReference type="InParanoid" id="A0A7L4YHJ6"/>
<organism evidence="3 4">
    <name type="scientific">Epidermidibacterium keratini</name>
    <dbReference type="NCBI Taxonomy" id="1891644"/>
    <lineage>
        <taxon>Bacteria</taxon>
        <taxon>Bacillati</taxon>
        <taxon>Actinomycetota</taxon>
        <taxon>Actinomycetes</taxon>
        <taxon>Sporichthyales</taxon>
        <taxon>Sporichthyaceae</taxon>
        <taxon>Epidermidibacterium</taxon>
    </lineage>
</organism>
<evidence type="ECO:0000256" key="1">
    <source>
        <dbReference type="SAM" id="MobiDB-lite"/>
    </source>
</evidence>
<dbReference type="OrthoDB" id="5077119at2"/>
<dbReference type="KEGG" id="eke:EK0264_01135"/>
<name>A0A7L4YHJ6_9ACTN</name>
<feature type="transmembrane region" description="Helical" evidence="2">
    <location>
        <begin position="18"/>
        <end position="39"/>
    </location>
</feature>
<accession>A0A7L4YHJ6</accession>
<dbReference type="RefSeq" id="WP_159542124.1">
    <property type="nucleotide sequence ID" value="NZ_CP047156.1"/>
</dbReference>
<keyword evidence="4" id="KW-1185">Reference proteome</keyword>
<keyword evidence="2" id="KW-0472">Membrane</keyword>
<feature type="compositionally biased region" description="Basic and acidic residues" evidence="1">
    <location>
        <begin position="71"/>
        <end position="86"/>
    </location>
</feature>
<evidence type="ECO:0000313" key="4">
    <source>
        <dbReference type="Proteomes" id="UP000463857"/>
    </source>
</evidence>
<gene>
    <name evidence="3" type="ORF">EK0264_01135</name>
</gene>
<sequence length="86" mass="9902">MTDVLAGILPESVLATHWFMILSSFVAINTVMYVALAVAKILPKLYPRDWLPRTYTRAETRSIYPDTPEGEQARREATRPRHERTD</sequence>
<proteinExistence type="predicted"/>
<evidence type="ECO:0000256" key="2">
    <source>
        <dbReference type="SAM" id="Phobius"/>
    </source>
</evidence>
<evidence type="ECO:0000313" key="3">
    <source>
        <dbReference type="EMBL" id="QHB99040.1"/>
    </source>
</evidence>
<keyword evidence="2" id="KW-0812">Transmembrane</keyword>
<dbReference type="Proteomes" id="UP000463857">
    <property type="component" value="Chromosome"/>
</dbReference>
<reference evidence="3 4" key="1">
    <citation type="journal article" date="2018" name="Int. J. Syst. Evol. Microbiol.">
        <title>Epidermidibacterium keratini gen. nov., sp. nov., a member of the family Sporichthyaceae, isolated from keratin epidermis.</title>
        <authorList>
            <person name="Lee D.G."/>
            <person name="Trujillo M.E."/>
            <person name="Kang S."/>
            <person name="Nam J.J."/>
            <person name="Kim Y.J."/>
        </authorList>
    </citation>
    <scope>NUCLEOTIDE SEQUENCE [LARGE SCALE GENOMIC DNA]</scope>
    <source>
        <strain evidence="3 4">EPI-7</strain>
    </source>
</reference>
<dbReference type="EMBL" id="CP047156">
    <property type="protein sequence ID" value="QHB99040.1"/>
    <property type="molecule type" value="Genomic_DNA"/>
</dbReference>